<evidence type="ECO:0000256" key="7">
    <source>
        <dbReference type="ARBA" id="ARBA00038408"/>
    </source>
</evidence>
<evidence type="ECO:0000256" key="6">
    <source>
        <dbReference type="ARBA" id="ARBA00023186"/>
    </source>
</evidence>
<name>A0A1I3EGG1_9RHOB</name>
<dbReference type="RefSeq" id="WP_092859138.1">
    <property type="nucleotide sequence ID" value="NZ_FOQH01000003.1"/>
</dbReference>
<keyword evidence="4 8" id="KW-1133">Transmembrane helix</keyword>
<keyword evidence="3 8" id="KW-0812">Transmembrane</keyword>
<dbReference type="AlphaFoldDB" id="A0A1I3EGG1"/>
<sequence length="625" mass="67061">MLHLLRRAAKTWAFRILFGVLVVSFAVWGVGDLDLGGAGTPVASVGEEKVTVEDFANGLAREMQSVSRQTGQPVDRAQAEAMGLPQSLLGRMVRDAALNEEARRLGLSADDHALREAIVESPSFHGLDGTFDEEQYRFVLDRLGFRIDRFEDDLRKSLARDAIARGVRGGAAAAPGMAASLAAYGLERRVYAVVDLPLSEAPDPGAPADADLAAWHEAHADAYRWPERRDAAWLEISPETLAETVEIPEERLRAAYDAAGERFSTPARRAVDRLVFPDEASARAALDAISSGESSFEAEVEKRGLAPADVDEGEVAQDDYDAQTGEALFSADLGVVGPLPSSLGPALYNVRAAIPARVTPFEQARETLRGEIAREQARDLSHQRAEEAADLLASGETLETIAEETGLPLRRETGLTREGMAEAPGLMGAPELIEEVFAAEPGEERDLVEAYGGAYVLVRVDEVTPAAPMTLEEARDRVAADWADAQRREALSELAEAALARLEAGEPLDAVAADLPGAVSRTQPVRRDQTPADLPETAAETLSRAEAGAAAVVPSPGGVALVQLVEVIPADLAQGQGAELVERWREALDQSVADDLYVYYAAAVQERLAPQYNPQAMDRAINSIR</sequence>
<evidence type="ECO:0000256" key="3">
    <source>
        <dbReference type="ARBA" id="ARBA00022692"/>
    </source>
</evidence>
<feature type="domain" description="PpiC" evidence="9">
    <location>
        <begin position="382"/>
        <end position="476"/>
    </location>
</feature>
<dbReference type="OrthoDB" id="9768393at2"/>
<dbReference type="EMBL" id="FOQH01000003">
    <property type="protein sequence ID" value="SFH98019.1"/>
    <property type="molecule type" value="Genomic_DNA"/>
</dbReference>
<evidence type="ECO:0000256" key="4">
    <source>
        <dbReference type="ARBA" id="ARBA00022989"/>
    </source>
</evidence>
<evidence type="ECO:0000313" key="11">
    <source>
        <dbReference type="Proteomes" id="UP000199377"/>
    </source>
</evidence>
<organism evidence="10 11">
    <name type="scientific">Albimonas pacifica</name>
    <dbReference type="NCBI Taxonomy" id="1114924"/>
    <lineage>
        <taxon>Bacteria</taxon>
        <taxon>Pseudomonadati</taxon>
        <taxon>Pseudomonadota</taxon>
        <taxon>Alphaproteobacteria</taxon>
        <taxon>Rhodobacterales</taxon>
        <taxon>Paracoccaceae</taxon>
        <taxon>Albimonas</taxon>
    </lineage>
</organism>
<dbReference type="InterPro" id="IPR052029">
    <property type="entry name" value="PpiD_chaperone"/>
</dbReference>
<feature type="domain" description="PpiC" evidence="9">
    <location>
        <begin position="247"/>
        <end position="366"/>
    </location>
</feature>
<evidence type="ECO:0000259" key="9">
    <source>
        <dbReference type="Pfam" id="PF13145"/>
    </source>
</evidence>
<keyword evidence="5 8" id="KW-0472">Membrane</keyword>
<keyword evidence="6" id="KW-0143">Chaperone</keyword>
<proteinExistence type="inferred from homology"/>
<evidence type="ECO:0000256" key="5">
    <source>
        <dbReference type="ARBA" id="ARBA00023136"/>
    </source>
</evidence>
<dbReference type="Pfam" id="PF13145">
    <property type="entry name" value="Rotamase_2"/>
    <property type="match status" value="2"/>
</dbReference>
<dbReference type="Pfam" id="PF13624">
    <property type="entry name" value="SurA_N_3"/>
    <property type="match status" value="1"/>
</dbReference>
<keyword evidence="2" id="KW-1003">Cell membrane</keyword>
<evidence type="ECO:0000256" key="1">
    <source>
        <dbReference type="ARBA" id="ARBA00004401"/>
    </source>
</evidence>
<gene>
    <name evidence="10" type="ORF">SAMN05216258_103362</name>
</gene>
<feature type="transmembrane region" description="Helical" evidence="8">
    <location>
        <begin position="12"/>
        <end position="31"/>
    </location>
</feature>
<dbReference type="Proteomes" id="UP000199377">
    <property type="component" value="Unassembled WGS sequence"/>
</dbReference>
<dbReference type="PANTHER" id="PTHR47529:SF1">
    <property type="entry name" value="PERIPLASMIC CHAPERONE PPID"/>
    <property type="match status" value="1"/>
</dbReference>
<keyword evidence="11" id="KW-1185">Reference proteome</keyword>
<dbReference type="Gene3D" id="1.10.4030.10">
    <property type="entry name" value="Porin chaperone SurA, peptide-binding domain"/>
    <property type="match status" value="1"/>
</dbReference>
<dbReference type="PANTHER" id="PTHR47529">
    <property type="entry name" value="PEPTIDYL-PROLYL CIS-TRANS ISOMERASE D"/>
    <property type="match status" value="1"/>
</dbReference>
<dbReference type="SUPFAM" id="SSF109998">
    <property type="entry name" value="Triger factor/SurA peptide-binding domain-like"/>
    <property type="match status" value="1"/>
</dbReference>
<dbReference type="GO" id="GO:0005886">
    <property type="term" value="C:plasma membrane"/>
    <property type="evidence" value="ECO:0007669"/>
    <property type="project" value="UniProtKB-SubCell"/>
</dbReference>
<evidence type="ECO:0000256" key="2">
    <source>
        <dbReference type="ARBA" id="ARBA00022475"/>
    </source>
</evidence>
<accession>A0A1I3EGG1</accession>
<dbReference type="STRING" id="1114924.SAMN05216258_103362"/>
<protein>
    <submittedName>
        <fullName evidence="10">Peptidyl-prolyl cis-trans isomerase D</fullName>
    </submittedName>
</protein>
<keyword evidence="10" id="KW-0413">Isomerase</keyword>
<dbReference type="InterPro" id="IPR027304">
    <property type="entry name" value="Trigger_fact/SurA_dom_sf"/>
</dbReference>
<dbReference type="GO" id="GO:0003755">
    <property type="term" value="F:peptidyl-prolyl cis-trans isomerase activity"/>
    <property type="evidence" value="ECO:0007669"/>
    <property type="project" value="InterPro"/>
</dbReference>
<evidence type="ECO:0000256" key="8">
    <source>
        <dbReference type="SAM" id="Phobius"/>
    </source>
</evidence>
<comment type="subcellular location">
    <subcellularLocation>
        <location evidence="1">Cell membrane</location>
        <topology evidence="1">Single-pass type II membrane protein</topology>
    </subcellularLocation>
</comment>
<evidence type="ECO:0000313" key="10">
    <source>
        <dbReference type="EMBL" id="SFH98019.1"/>
    </source>
</evidence>
<comment type="similarity">
    <text evidence="7">Belongs to the PpiD chaperone family.</text>
</comment>
<dbReference type="InterPro" id="IPR000297">
    <property type="entry name" value="PPIase_PpiC"/>
</dbReference>
<reference evidence="10 11" key="1">
    <citation type="submission" date="2016-10" db="EMBL/GenBank/DDBJ databases">
        <authorList>
            <person name="de Groot N.N."/>
        </authorList>
    </citation>
    <scope>NUCLEOTIDE SEQUENCE [LARGE SCALE GENOMIC DNA]</scope>
    <source>
        <strain evidence="10 11">CGMCC 1.11030</strain>
    </source>
</reference>